<keyword evidence="2" id="KW-0378">Hydrolase</keyword>
<gene>
    <name evidence="2" type="ORF">D3H35_16695</name>
</gene>
<dbReference type="Gene3D" id="3.40.50.1820">
    <property type="entry name" value="alpha/beta hydrolase"/>
    <property type="match status" value="1"/>
</dbReference>
<evidence type="ECO:0000313" key="2">
    <source>
        <dbReference type="EMBL" id="RIE02352.1"/>
    </source>
</evidence>
<reference evidence="2 3" key="1">
    <citation type="submission" date="2018-09" db="EMBL/GenBank/DDBJ databases">
        <title>Cohnella cavernae sp. nov., isolated from a karst cave.</title>
        <authorList>
            <person name="Zhu H."/>
        </authorList>
    </citation>
    <scope>NUCLEOTIDE SEQUENCE [LARGE SCALE GENOMIC DNA]</scope>
    <source>
        <strain evidence="2 3">K2E09-144</strain>
    </source>
</reference>
<dbReference type="PANTHER" id="PTHR43265:SF1">
    <property type="entry name" value="ESTERASE ESTD"/>
    <property type="match status" value="1"/>
</dbReference>
<dbReference type="SUPFAM" id="SSF53474">
    <property type="entry name" value="alpha/beta-Hydrolases"/>
    <property type="match status" value="1"/>
</dbReference>
<dbReference type="InterPro" id="IPR000073">
    <property type="entry name" value="AB_hydrolase_1"/>
</dbReference>
<dbReference type="Proteomes" id="UP000266340">
    <property type="component" value="Unassembled WGS sequence"/>
</dbReference>
<feature type="domain" description="AB hydrolase-1" evidence="1">
    <location>
        <begin position="33"/>
        <end position="150"/>
    </location>
</feature>
<dbReference type="EMBL" id="QXJM01000039">
    <property type="protein sequence ID" value="RIE02352.1"/>
    <property type="molecule type" value="Genomic_DNA"/>
</dbReference>
<accession>A0A398CJN7</accession>
<dbReference type="InterPro" id="IPR053145">
    <property type="entry name" value="AB_hydrolase_Est10"/>
</dbReference>
<dbReference type="PANTHER" id="PTHR43265">
    <property type="entry name" value="ESTERASE ESTD"/>
    <property type="match status" value="1"/>
</dbReference>
<dbReference type="RefSeq" id="WP_119150392.1">
    <property type="nucleotide sequence ID" value="NZ_JBHSOV010000028.1"/>
</dbReference>
<evidence type="ECO:0000259" key="1">
    <source>
        <dbReference type="Pfam" id="PF00561"/>
    </source>
</evidence>
<organism evidence="2 3">
    <name type="scientific">Cohnella faecalis</name>
    <dbReference type="NCBI Taxonomy" id="2315694"/>
    <lineage>
        <taxon>Bacteria</taxon>
        <taxon>Bacillati</taxon>
        <taxon>Bacillota</taxon>
        <taxon>Bacilli</taxon>
        <taxon>Bacillales</taxon>
        <taxon>Paenibacillaceae</taxon>
        <taxon>Cohnella</taxon>
    </lineage>
</organism>
<name>A0A398CJN7_9BACL</name>
<protein>
    <submittedName>
        <fullName evidence="2">Alpha/beta fold hydrolase</fullName>
    </submittedName>
</protein>
<proteinExistence type="predicted"/>
<comment type="caution">
    <text evidence="2">The sequence shown here is derived from an EMBL/GenBank/DDBJ whole genome shotgun (WGS) entry which is preliminary data.</text>
</comment>
<dbReference type="GO" id="GO:0052689">
    <property type="term" value="F:carboxylic ester hydrolase activity"/>
    <property type="evidence" value="ECO:0007669"/>
    <property type="project" value="TreeGrafter"/>
</dbReference>
<dbReference type="OrthoDB" id="9780269at2"/>
<dbReference type="InterPro" id="IPR029058">
    <property type="entry name" value="AB_hydrolase_fold"/>
</dbReference>
<dbReference type="Pfam" id="PF00561">
    <property type="entry name" value="Abhydrolase_1"/>
    <property type="match status" value="1"/>
</dbReference>
<sequence length="273" mass="30762">MERPLNIRHEDLTLAATIHYPAADSKLPVGKLPLVIINHGFVGSRIGVDRLFVLTGRELADRGFLVIRFDFAGCGESEGVYGEHGLESMISQTRSVLDYALGLDIVDPLRITLLGHSLGGAAALLTATRDRRIKSLALWSPVGYPFNDIVRIVGRKTYDEAVTKGKSDYSGYTLKPDFFESLQQHQPFQEAQKFHGDVFIAHGTSDDVIPADYSFLLEKTFWLRGEGRCDKNIIFQADHTYTRGEHKQELIRSTADWLGGHDERQQNWHHWSI</sequence>
<evidence type="ECO:0000313" key="3">
    <source>
        <dbReference type="Proteomes" id="UP000266340"/>
    </source>
</evidence>
<dbReference type="AlphaFoldDB" id="A0A398CJN7"/>
<keyword evidence="3" id="KW-1185">Reference proteome</keyword>